<reference evidence="7" key="1">
    <citation type="submission" date="2023-08" db="EMBL/GenBank/DDBJ databases">
        <authorList>
            <person name="Alioto T."/>
            <person name="Alioto T."/>
            <person name="Gomez Garrido J."/>
        </authorList>
    </citation>
    <scope>NUCLEOTIDE SEQUENCE</scope>
</reference>
<keyword evidence="8" id="KW-1185">Reference proteome</keyword>
<gene>
    <name evidence="7" type="ORF">XNOV1_A030167</name>
</gene>
<evidence type="ECO:0000256" key="2">
    <source>
        <dbReference type="ARBA" id="ARBA00006193"/>
    </source>
</evidence>
<evidence type="ECO:0000313" key="7">
    <source>
        <dbReference type="EMBL" id="CAJ1066428.1"/>
    </source>
</evidence>
<keyword evidence="4" id="KW-1133">Transmembrane helix</keyword>
<evidence type="ECO:0000313" key="8">
    <source>
        <dbReference type="Proteomes" id="UP001178508"/>
    </source>
</evidence>
<organism evidence="7 8">
    <name type="scientific">Xyrichtys novacula</name>
    <name type="common">Pearly razorfish</name>
    <name type="synonym">Hemipteronotus novacula</name>
    <dbReference type="NCBI Taxonomy" id="13765"/>
    <lineage>
        <taxon>Eukaryota</taxon>
        <taxon>Metazoa</taxon>
        <taxon>Chordata</taxon>
        <taxon>Craniata</taxon>
        <taxon>Vertebrata</taxon>
        <taxon>Euteleostomi</taxon>
        <taxon>Actinopterygii</taxon>
        <taxon>Neopterygii</taxon>
        <taxon>Teleostei</taxon>
        <taxon>Neoteleostei</taxon>
        <taxon>Acanthomorphata</taxon>
        <taxon>Eupercaria</taxon>
        <taxon>Labriformes</taxon>
        <taxon>Labridae</taxon>
        <taxon>Xyrichtys</taxon>
    </lineage>
</organism>
<dbReference type="GO" id="GO:0016020">
    <property type="term" value="C:membrane"/>
    <property type="evidence" value="ECO:0007669"/>
    <property type="project" value="UniProtKB-SubCell"/>
</dbReference>
<sequence length="133" mass="14126">MLHQVGMSSFCALGAGFCCLVSATGLSKGPLCLYNSTSGPTWGVPLQPVPDSHAGYLYNRTMWSGVCLEPRGVVQWNTVLFGVMGGTSMLQTVLCGTNILISVMGLILGQGLCSNKVWVSPPPGTQKHHRRSD</sequence>
<dbReference type="EMBL" id="OY660873">
    <property type="protein sequence ID" value="CAJ1066428.1"/>
    <property type="molecule type" value="Genomic_DNA"/>
</dbReference>
<dbReference type="Pfam" id="PF05805">
    <property type="entry name" value="L6_membrane"/>
    <property type="match status" value="1"/>
</dbReference>
<dbReference type="Proteomes" id="UP001178508">
    <property type="component" value="Chromosome 10"/>
</dbReference>
<protein>
    <submittedName>
        <fullName evidence="7">Transmembrane 4 L6 family member 5 isoform X2</fullName>
    </submittedName>
</protein>
<comment type="subcellular location">
    <subcellularLocation>
        <location evidence="1">Membrane</location>
        <topology evidence="1">Multi-pass membrane protein</topology>
    </subcellularLocation>
</comment>
<name>A0AAV1G1F8_XYRNO</name>
<dbReference type="InterPro" id="IPR008661">
    <property type="entry name" value="L6_membrane"/>
</dbReference>
<evidence type="ECO:0000256" key="5">
    <source>
        <dbReference type="ARBA" id="ARBA00023136"/>
    </source>
</evidence>
<evidence type="ECO:0000256" key="1">
    <source>
        <dbReference type="ARBA" id="ARBA00004141"/>
    </source>
</evidence>
<dbReference type="AlphaFoldDB" id="A0AAV1G1F8"/>
<evidence type="ECO:0000256" key="3">
    <source>
        <dbReference type="ARBA" id="ARBA00022692"/>
    </source>
</evidence>
<evidence type="ECO:0000256" key="6">
    <source>
        <dbReference type="SAM" id="SignalP"/>
    </source>
</evidence>
<feature type="signal peptide" evidence="6">
    <location>
        <begin position="1"/>
        <end position="23"/>
    </location>
</feature>
<proteinExistence type="inferred from homology"/>
<accession>A0AAV1G1F8</accession>
<comment type="similarity">
    <text evidence="2">Belongs to the L6 tetraspanin family.</text>
</comment>
<evidence type="ECO:0000256" key="4">
    <source>
        <dbReference type="ARBA" id="ARBA00022989"/>
    </source>
</evidence>
<keyword evidence="6" id="KW-0732">Signal</keyword>
<keyword evidence="5" id="KW-0472">Membrane</keyword>
<feature type="chain" id="PRO_5043617597" evidence="6">
    <location>
        <begin position="24"/>
        <end position="133"/>
    </location>
</feature>
<keyword evidence="3 7" id="KW-0812">Transmembrane</keyword>
<dbReference type="PANTHER" id="PTHR14198">
    <property type="entry name" value="TRANSMEMBRANE 4 L6 FAMILY MEMBER 1-RELATED"/>
    <property type="match status" value="1"/>
</dbReference>